<dbReference type="EMBL" id="CACVAT010000330">
    <property type="protein sequence ID" value="CAA6819534.1"/>
    <property type="molecule type" value="Genomic_DNA"/>
</dbReference>
<dbReference type="InterPro" id="IPR001179">
    <property type="entry name" value="PPIase_FKBP_dom"/>
</dbReference>
<dbReference type="GO" id="GO:0003755">
    <property type="term" value="F:peptidyl-prolyl cis-trans isomerase activity"/>
    <property type="evidence" value="ECO:0007669"/>
    <property type="project" value="UniProtKB-UniRule"/>
</dbReference>
<dbReference type="Pfam" id="PF00254">
    <property type="entry name" value="FKBP_C"/>
    <property type="match status" value="1"/>
</dbReference>
<accession>A0A6S6TJK9</accession>
<dbReference type="InterPro" id="IPR046357">
    <property type="entry name" value="PPIase_dom_sf"/>
</dbReference>
<dbReference type="InterPro" id="IPR000774">
    <property type="entry name" value="PPIase_FKBP_N"/>
</dbReference>
<feature type="coiled-coil region" evidence="7">
    <location>
        <begin position="71"/>
        <end position="99"/>
    </location>
</feature>
<dbReference type="Pfam" id="PF01346">
    <property type="entry name" value="FKBP_N"/>
    <property type="match status" value="1"/>
</dbReference>
<feature type="domain" description="PPIase FKBP-type" evidence="9">
    <location>
        <begin position="140"/>
        <end position="226"/>
    </location>
</feature>
<dbReference type="FunFam" id="3.10.50.40:FF:000004">
    <property type="entry name" value="Peptidyl-prolyl cis-trans isomerase"/>
    <property type="match status" value="1"/>
</dbReference>
<feature type="signal peptide" evidence="8">
    <location>
        <begin position="1"/>
        <end position="21"/>
    </location>
</feature>
<evidence type="ECO:0000313" key="10">
    <source>
        <dbReference type="EMBL" id="CAA6819534.1"/>
    </source>
</evidence>
<dbReference type="PANTHER" id="PTHR43811:SF19">
    <property type="entry name" value="39 KDA FK506-BINDING NUCLEAR PROTEIN"/>
    <property type="match status" value="1"/>
</dbReference>
<protein>
    <recommendedName>
        <fullName evidence="6">Peptidyl-prolyl cis-trans isomerase</fullName>
        <ecNumber evidence="6">5.2.1.8</ecNumber>
    </recommendedName>
</protein>
<organism evidence="10">
    <name type="scientific">uncultured Thiotrichaceae bacterium</name>
    <dbReference type="NCBI Taxonomy" id="298394"/>
    <lineage>
        <taxon>Bacteria</taxon>
        <taxon>Pseudomonadati</taxon>
        <taxon>Pseudomonadota</taxon>
        <taxon>Gammaproteobacteria</taxon>
        <taxon>Thiotrichales</taxon>
        <taxon>Thiotrichaceae</taxon>
        <taxon>environmental samples</taxon>
    </lineage>
</organism>
<evidence type="ECO:0000256" key="5">
    <source>
        <dbReference type="PROSITE-ProRule" id="PRU00277"/>
    </source>
</evidence>
<comment type="similarity">
    <text evidence="2 6">Belongs to the FKBP-type PPIase family.</text>
</comment>
<evidence type="ECO:0000256" key="7">
    <source>
        <dbReference type="SAM" id="Coils"/>
    </source>
</evidence>
<dbReference type="Gene3D" id="1.10.287.460">
    <property type="entry name" value="Peptidyl-prolyl cis-trans isomerase, FKBP-type, N-terminal domain"/>
    <property type="match status" value="1"/>
</dbReference>
<keyword evidence="7" id="KW-0175">Coiled coil</keyword>
<gene>
    <name evidence="10" type="ORF">HELGO_WM15328</name>
</gene>
<dbReference type="EC" id="5.2.1.8" evidence="6"/>
<evidence type="ECO:0000259" key="9">
    <source>
        <dbReference type="PROSITE" id="PS50059"/>
    </source>
</evidence>
<evidence type="ECO:0000256" key="4">
    <source>
        <dbReference type="ARBA" id="ARBA00023235"/>
    </source>
</evidence>
<dbReference type="PANTHER" id="PTHR43811">
    <property type="entry name" value="FKBP-TYPE PEPTIDYL-PROLYL CIS-TRANS ISOMERASE FKPA"/>
    <property type="match status" value="1"/>
</dbReference>
<name>A0A6S6TJK9_9GAMM</name>
<dbReference type="Gene3D" id="3.10.50.40">
    <property type="match status" value="1"/>
</dbReference>
<keyword evidence="4 5" id="KW-0413">Isomerase</keyword>
<proteinExistence type="inferred from homology"/>
<dbReference type="AlphaFoldDB" id="A0A6S6TJK9"/>
<feature type="chain" id="PRO_5027956158" description="Peptidyl-prolyl cis-trans isomerase" evidence="8">
    <location>
        <begin position="22"/>
        <end position="227"/>
    </location>
</feature>
<dbReference type="NCBIfam" id="NF008602">
    <property type="entry name" value="PRK11570.1"/>
    <property type="match status" value="1"/>
</dbReference>
<evidence type="ECO:0000256" key="8">
    <source>
        <dbReference type="SAM" id="SignalP"/>
    </source>
</evidence>
<keyword evidence="3 5" id="KW-0697">Rotamase</keyword>
<evidence type="ECO:0000256" key="2">
    <source>
        <dbReference type="ARBA" id="ARBA00006577"/>
    </source>
</evidence>
<keyword evidence="8" id="KW-0732">Signal</keyword>
<evidence type="ECO:0000256" key="6">
    <source>
        <dbReference type="RuleBase" id="RU003915"/>
    </source>
</evidence>
<sequence length="227" mass="24528">MKLIATGLCIAAVTFSTTAMAGSLDTLEQRLSYILGQNAVKQLGELELKLDQDAFKLAIEEAGAEKPSLSEEEIVNTIKEAQKQAAEKQQKKMAAAAEENVKIGKEYREANAKKEGVVVTESGLQYKEVTSGKGEIPKSTDKVKVHYKGTLIDGTVFDSSYDRGEPATFPVTGVIKGWVEALQLMNVGDKFQLTIPPEIAYGARGTGSDIGPNATLLFDVELIEIMK</sequence>
<evidence type="ECO:0000256" key="1">
    <source>
        <dbReference type="ARBA" id="ARBA00000971"/>
    </source>
</evidence>
<reference evidence="10" key="1">
    <citation type="submission" date="2020-01" db="EMBL/GenBank/DDBJ databases">
        <authorList>
            <person name="Meier V. D."/>
            <person name="Meier V D."/>
        </authorList>
    </citation>
    <scope>NUCLEOTIDE SEQUENCE</scope>
    <source>
        <strain evidence="10">HLG_WM_MAG_09</strain>
    </source>
</reference>
<dbReference type="SUPFAM" id="SSF54534">
    <property type="entry name" value="FKBP-like"/>
    <property type="match status" value="1"/>
</dbReference>
<evidence type="ECO:0000256" key="3">
    <source>
        <dbReference type="ARBA" id="ARBA00023110"/>
    </source>
</evidence>
<dbReference type="PROSITE" id="PS50059">
    <property type="entry name" value="FKBP_PPIASE"/>
    <property type="match status" value="1"/>
</dbReference>
<dbReference type="GO" id="GO:0006457">
    <property type="term" value="P:protein folding"/>
    <property type="evidence" value="ECO:0007669"/>
    <property type="project" value="InterPro"/>
</dbReference>
<dbReference type="InterPro" id="IPR036944">
    <property type="entry name" value="PPIase_FKBP_N_sf"/>
</dbReference>
<comment type="catalytic activity">
    <reaction evidence="1 5 6">
        <text>[protein]-peptidylproline (omega=180) = [protein]-peptidylproline (omega=0)</text>
        <dbReference type="Rhea" id="RHEA:16237"/>
        <dbReference type="Rhea" id="RHEA-COMP:10747"/>
        <dbReference type="Rhea" id="RHEA-COMP:10748"/>
        <dbReference type="ChEBI" id="CHEBI:83833"/>
        <dbReference type="ChEBI" id="CHEBI:83834"/>
        <dbReference type="EC" id="5.2.1.8"/>
    </reaction>
</comment>